<evidence type="ECO:0000313" key="2">
    <source>
        <dbReference type="EMBL" id="RAL61263.1"/>
    </source>
</evidence>
<dbReference type="EMBL" id="QKRW01000033">
    <property type="protein sequence ID" value="RAL61263.1"/>
    <property type="molecule type" value="Genomic_DNA"/>
</dbReference>
<name>A0A395IPB9_9HELO</name>
<protein>
    <submittedName>
        <fullName evidence="2">Uncharacterized protein</fullName>
    </submittedName>
</protein>
<dbReference type="Pfam" id="PF11951">
    <property type="entry name" value="Fungal_trans_2"/>
    <property type="match status" value="1"/>
</dbReference>
<dbReference type="AlphaFoldDB" id="A0A395IPB9"/>
<organism evidence="2 3">
    <name type="scientific">Monilinia fructigena</name>
    <dbReference type="NCBI Taxonomy" id="38457"/>
    <lineage>
        <taxon>Eukaryota</taxon>
        <taxon>Fungi</taxon>
        <taxon>Dikarya</taxon>
        <taxon>Ascomycota</taxon>
        <taxon>Pezizomycotina</taxon>
        <taxon>Leotiomycetes</taxon>
        <taxon>Helotiales</taxon>
        <taxon>Sclerotiniaceae</taxon>
        <taxon>Monilinia</taxon>
    </lineage>
</organism>
<sequence length="151" mass="16993">MNSKSTISLGAFSLSDSISTGQDKAKERSDNSTIQDESRRPRKGHKKSRRGCYNWSKEKWVCYVPILAHHNSFLLHSMLALSASHLSHNAPSTSQVTTKNYHALSLHHRVLAILLVLLVEQDVGAEMCLEGDGDHWEQMETRLHDLTTSLE</sequence>
<gene>
    <name evidence="2" type="ORF">DID88_010342</name>
</gene>
<evidence type="ECO:0000256" key="1">
    <source>
        <dbReference type="SAM" id="MobiDB-lite"/>
    </source>
</evidence>
<feature type="compositionally biased region" description="Basic residues" evidence="1">
    <location>
        <begin position="40"/>
        <end position="49"/>
    </location>
</feature>
<evidence type="ECO:0000313" key="3">
    <source>
        <dbReference type="Proteomes" id="UP000249056"/>
    </source>
</evidence>
<proteinExistence type="predicted"/>
<reference evidence="2 3" key="1">
    <citation type="submission" date="2018-06" db="EMBL/GenBank/DDBJ databases">
        <title>Genome Sequence of the Brown Rot Fungal Pathogen Monilinia fructigena.</title>
        <authorList>
            <person name="Landi L."/>
            <person name="De Miccolis Angelini R.M."/>
            <person name="Pollastro S."/>
            <person name="Abate D."/>
            <person name="Faretra F."/>
            <person name="Romanazzi G."/>
        </authorList>
    </citation>
    <scope>NUCLEOTIDE SEQUENCE [LARGE SCALE GENOMIC DNA]</scope>
    <source>
        <strain evidence="2 3">Mfrg269</strain>
    </source>
</reference>
<keyword evidence="3" id="KW-1185">Reference proteome</keyword>
<dbReference type="InterPro" id="IPR021858">
    <property type="entry name" value="Fun_TF"/>
</dbReference>
<dbReference type="InterPro" id="IPR053157">
    <property type="entry name" value="Sterol_Uptake_Regulator"/>
</dbReference>
<comment type="caution">
    <text evidence="2">The sequence shown here is derived from an EMBL/GenBank/DDBJ whole genome shotgun (WGS) entry which is preliminary data.</text>
</comment>
<feature type="region of interest" description="Disordered" evidence="1">
    <location>
        <begin position="18"/>
        <end position="49"/>
    </location>
</feature>
<accession>A0A395IPB9</accession>
<dbReference type="OrthoDB" id="416217at2759"/>
<dbReference type="Proteomes" id="UP000249056">
    <property type="component" value="Unassembled WGS sequence"/>
</dbReference>
<dbReference type="PANTHER" id="PTHR47784">
    <property type="entry name" value="STEROL UPTAKE CONTROL PROTEIN 2"/>
    <property type="match status" value="1"/>
</dbReference>
<dbReference type="GO" id="GO:0001228">
    <property type="term" value="F:DNA-binding transcription activator activity, RNA polymerase II-specific"/>
    <property type="evidence" value="ECO:0007669"/>
    <property type="project" value="TreeGrafter"/>
</dbReference>
<dbReference type="PANTHER" id="PTHR47784:SF5">
    <property type="entry name" value="STEROL UPTAKE CONTROL PROTEIN 2"/>
    <property type="match status" value="1"/>
</dbReference>